<keyword evidence="1" id="KW-0732">Signal</keyword>
<feature type="signal peptide" evidence="1">
    <location>
        <begin position="1"/>
        <end position="20"/>
    </location>
</feature>
<keyword evidence="3" id="KW-1185">Reference proteome</keyword>
<evidence type="ECO:0000256" key="1">
    <source>
        <dbReference type="SAM" id="SignalP"/>
    </source>
</evidence>
<feature type="chain" id="PRO_5040441300" description="Receptor L-domain domain-containing protein" evidence="1">
    <location>
        <begin position="21"/>
        <end position="140"/>
    </location>
</feature>
<evidence type="ECO:0000313" key="3">
    <source>
        <dbReference type="Proteomes" id="UP000696280"/>
    </source>
</evidence>
<evidence type="ECO:0000313" key="2">
    <source>
        <dbReference type="EMBL" id="CAG8955221.1"/>
    </source>
</evidence>
<gene>
    <name evidence="2" type="ORF">HYFRA_00007237</name>
</gene>
<organism evidence="2 3">
    <name type="scientific">Hymenoscyphus fraxineus</name>
    <dbReference type="NCBI Taxonomy" id="746836"/>
    <lineage>
        <taxon>Eukaryota</taxon>
        <taxon>Fungi</taxon>
        <taxon>Dikarya</taxon>
        <taxon>Ascomycota</taxon>
        <taxon>Pezizomycotina</taxon>
        <taxon>Leotiomycetes</taxon>
        <taxon>Helotiales</taxon>
        <taxon>Helotiaceae</taxon>
        <taxon>Hymenoscyphus</taxon>
    </lineage>
</organism>
<dbReference type="EMBL" id="CAJVRL010000060">
    <property type="protein sequence ID" value="CAG8955221.1"/>
    <property type="molecule type" value="Genomic_DNA"/>
</dbReference>
<protein>
    <recommendedName>
        <fullName evidence="4">Receptor L-domain domain-containing protein</fullName>
    </recommendedName>
</protein>
<name>A0A9N9PQ01_9HELO</name>
<evidence type="ECO:0008006" key="4">
    <source>
        <dbReference type="Google" id="ProtNLM"/>
    </source>
</evidence>
<dbReference type="AlphaFoldDB" id="A0A9N9PQ01"/>
<proteinExistence type="predicted"/>
<sequence>MADFHCTTVALLLMTWAAQCGTIPQYGKTKVLDIASPEELISKTRDCELSNTSITIEPSFVGPCTLSGVPSVLAIKDNSSHFRENFQVTSLDLNNVKIMQSLELSSSLNLRYVEAPDLETVYDGIDIKGNNAESVCAPSS</sequence>
<accession>A0A9N9PQ01</accession>
<dbReference type="Proteomes" id="UP000696280">
    <property type="component" value="Unassembled WGS sequence"/>
</dbReference>
<comment type="caution">
    <text evidence="2">The sequence shown here is derived from an EMBL/GenBank/DDBJ whole genome shotgun (WGS) entry which is preliminary data.</text>
</comment>
<dbReference type="OrthoDB" id="10307631at2759"/>
<reference evidence="2" key="1">
    <citation type="submission" date="2021-07" db="EMBL/GenBank/DDBJ databases">
        <authorList>
            <person name="Durling M."/>
        </authorList>
    </citation>
    <scope>NUCLEOTIDE SEQUENCE</scope>
</reference>